<proteinExistence type="predicted"/>
<reference evidence="3 4" key="1">
    <citation type="journal article" date="2009" name="BMC Genomics">
        <title>The complete genome sequence of Xanthomonas albilineans provides new insights into the reductive genome evolution of the xylem-limited Xanthomonadaceae.</title>
        <authorList>
            <person name="Pieretti I."/>
            <person name="Royer M."/>
            <person name="Barbe V."/>
            <person name="Carrere S."/>
            <person name="Koebnik R."/>
            <person name="Cociancich S."/>
            <person name="Couloux A."/>
            <person name="Darrasse A."/>
            <person name="Gouzy J."/>
            <person name="Jacques M.A."/>
            <person name="Lauber E."/>
            <person name="Manceau C."/>
            <person name="Mangenot S."/>
            <person name="Poussier S."/>
            <person name="Segurens B."/>
            <person name="Szurek B."/>
            <person name="Verdier V."/>
            <person name="Arlat M."/>
            <person name="Rott P."/>
        </authorList>
    </citation>
    <scope>NUCLEOTIDE SEQUENCE [LARGE SCALE GENOMIC DNA]</scope>
    <source>
        <strain evidence="4">GPE PC73 / CFBP 7063</strain>
    </source>
</reference>
<dbReference type="OrthoDB" id="5292716at2"/>
<feature type="compositionally biased region" description="Low complexity" evidence="1">
    <location>
        <begin position="25"/>
        <end position="38"/>
    </location>
</feature>
<evidence type="ECO:0008006" key="5">
    <source>
        <dbReference type="Google" id="ProtNLM"/>
    </source>
</evidence>
<protein>
    <recommendedName>
        <fullName evidence="5">DUF481 domain-containing protein</fullName>
    </recommendedName>
</protein>
<accession>D2UFA3</accession>
<dbReference type="STRING" id="380358.XALC_2585"/>
<feature type="chain" id="PRO_5003037099" description="DUF481 domain-containing protein" evidence="2">
    <location>
        <begin position="24"/>
        <end position="261"/>
    </location>
</feature>
<keyword evidence="2" id="KW-0732">Signal</keyword>
<dbReference type="AlphaFoldDB" id="D2UFA3"/>
<feature type="region of interest" description="Disordered" evidence="1">
    <location>
        <begin position="25"/>
        <end position="54"/>
    </location>
</feature>
<feature type="signal peptide" evidence="2">
    <location>
        <begin position="1"/>
        <end position="23"/>
    </location>
</feature>
<name>D2UFA3_XANAP</name>
<dbReference type="EMBL" id="FP565176">
    <property type="protein sequence ID" value="CBA17064.1"/>
    <property type="molecule type" value="Genomic_DNA"/>
</dbReference>
<organism evidence="3 4">
    <name type="scientific">Xanthomonas albilineans (strain GPE PC73 / CFBP 7063)</name>
    <dbReference type="NCBI Taxonomy" id="380358"/>
    <lineage>
        <taxon>Bacteria</taxon>
        <taxon>Pseudomonadati</taxon>
        <taxon>Pseudomonadota</taxon>
        <taxon>Gammaproteobacteria</taxon>
        <taxon>Lysobacterales</taxon>
        <taxon>Lysobacteraceae</taxon>
        <taxon>Xanthomonas</taxon>
    </lineage>
</organism>
<evidence type="ECO:0000256" key="1">
    <source>
        <dbReference type="SAM" id="MobiDB-lite"/>
    </source>
</evidence>
<dbReference type="GeneID" id="57877891"/>
<dbReference type="eggNOG" id="COG3137">
    <property type="taxonomic scope" value="Bacteria"/>
</dbReference>
<dbReference type="InterPro" id="IPR007433">
    <property type="entry name" value="DUF481"/>
</dbReference>
<sequence>MSRRAPIASTIASLLLSASPAWAADTAAPTDPASSPWSGSGELGIASSHGNSSNESINGRFKGQYVDGDWIHSLDLFALRASADYTNTNADGTITRLRQTTSNRYTGSAGSALQLGEHRQLTANLRYERDDFATYDRLGTIGIGYGTRIMDGDHKSIDVQIGPGVRRAHDVAQDRTETGLIGRGLVDFKYGLTHNTELSNTLLVESGAYDTFAQDDLGISVSMNERLALKAAWQARYNSVVSGGKKKTDTLATMNVVYKFK</sequence>
<evidence type="ECO:0000256" key="2">
    <source>
        <dbReference type="SAM" id="SignalP"/>
    </source>
</evidence>
<keyword evidence="4" id="KW-1185">Reference proteome</keyword>
<dbReference type="Proteomes" id="UP000001890">
    <property type="component" value="Chromosome"/>
</dbReference>
<gene>
    <name evidence="3" type="ordered locus">XALc_2585</name>
</gene>
<dbReference type="KEGG" id="xal:XALC_2585"/>
<evidence type="ECO:0000313" key="4">
    <source>
        <dbReference type="Proteomes" id="UP000001890"/>
    </source>
</evidence>
<dbReference type="RefSeq" id="WP_012917059.1">
    <property type="nucleotide sequence ID" value="NC_013722.1"/>
</dbReference>
<dbReference type="Pfam" id="PF04338">
    <property type="entry name" value="DUF481"/>
    <property type="match status" value="1"/>
</dbReference>
<dbReference type="PATRIC" id="fig|29447.3.peg.2538"/>
<evidence type="ECO:0000313" key="3">
    <source>
        <dbReference type="EMBL" id="CBA17064.1"/>
    </source>
</evidence>